<evidence type="ECO:0000256" key="2">
    <source>
        <dbReference type="ARBA" id="ARBA00022679"/>
    </source>
</evidence>
<dbReference type="Pfam" id="PF02816">
    <property type="entry name" value="Alpha_kinase"/>
    <property type="match status" value="1"/>
</dbReference>
<dbReference type="InterPro" id="IPR036465">
    <property type="entry name" value="vWFA_dom_sf"/>
</dbReference>
<evidence type="ECO:0000313" key="7">
    <source>
        <dbReference type="EMBL" id="KAG2454441.1"/>
    </source>
</evidence>
<keyword evidence="2" id="KW-0808">Transferase</keyword>
<protein>
    <recommendedName>
        <fullName evidence="6">Alpha-type protein kinase domain-containing protein</fullName>
    </recommendedName>
</protein>
<dbReference type="GO" id="GO:0004674">
    <property type="term" value="F:protein serine/threonine kinase activity"/>
    <property type="evidence" value="ECO:0007669"/>
    <property type="project" value="UniProtKB-KW"/>
</dbReference>
<evidence type="ECO:0000256" key="3">
    <source>
        <dbReference type="ARBA" id="ARBA00022741"/>
    </source>
</evidence>
<dbReference type="AlphaFoldDB" id="A0A835WXK6"/>
<dbReference type="Proteomes" id="UP000613740">
    <property type="component" value="Unassembled WGS sequence"/>
</dbReference>
<evidence type="ECO:0000313" key="8">
    <source>
        <dbReference type="Proteomes" id="UP000613740"/>
    </source>
</evidence>
<dbReference type="EMBL" id="JAEHOD010000002">
    <property type="protein sequence ID" value="KAG2454441.1"/>
    <property type="molecule type" value="Genomic_DNA"/>
</dbReference>
<dbReference type="InterPro" id="IPR051852">
    <property type="entry name" value="Alpha-type_PK"/>
</dbReference>
<evidence type="ECO:0000259" key="6">
    <source>
        <dbReference type="PROSITE" id="PS51158"/>
    </source>
</evidence>
<sequence length="695" mass="75877">MGGMILLFEGIRRGIERRELQEAVKYGRQERANPGRDGQVRWRYTHKGVVYITDETSRHEITSWRLNDAPDAPPAATIGSAAGGATAHMILVVDHSGSMRKDDVPGYGSRTAAVYDCLARDLVEPQLKLEGGSIMEVSLIQMQNQAEVVLRRSAPTPDLLEYLNSLKQRGGAVARSHGNYLPALDAALDLMRDDATQQKQLFLVFLSDGAPSDHTTMACAHGYQVWQNQGMGGGLVGDGSGQQRRRGGKAQLVECPFSIAGNEAAGGGGGGSSCRGLIVKSLHQKCLDRIRTMGDLLGRDRVSVNTVAFGPAAEDFTLLRRMSKVLPRGSFQNRGLSANCLRTAFTSLTSSLISLRTEARAGGGGGGGPGLTLRTDLPAMGQLQEYNEHELLANGVSFDIYVGDRFRSKCRYARNGMMLPVELRQPCTYRERFPDAQYGVAHARVSFSEGGERVVFQCTEVVSVDGGATAYAVGPRLVAKQSRHEESLYDRKFNRTFCRMQSEAAELAALFNRRLGRGPAWQVYFLPCHVYTIVDDYYTYAEDGVMEILVEQELEGRYIKWNNNAGGVGQLRLGGDSTTALGAIAEDEKDAGAASEKEEEEQASIDDVPQAFSHFTWDCTEEKKLVCDLQGVWNASDGFTLTDPVIHYVRGSRRNGATDKGLAGAKKFFATHTCNALCRELGLRRGPGQARTTAY</sequence>
<dbReference type="InterPro" id="IPR011009">
    <property type="entry name" value="Kinase-like_dom_sf"/>
</dbReference>
<dbReference type="SUPFAM" id="SSF56112">
    <property type="entry name" value="Protein kinase-like (PK-like)"/>
    <property type="match status" value="1"/>
</dbReference>
<feature type="domain" description="Alpha-type protein kinase" evidence="6">
    <location>
        <begin position="404"/>
        <end position="686"/>
    </location>
</feature>
<dbReference type="Pfam" id="PF13519">
    <property type="entry name" value="VWA_2"/>
    <property type="match status" value="1"/>
</dbReference>
<dbReference type="PROSITE" id="PS51158">
    <property type="entry name" value="ALPHA_KINASE"/>
    <property type="match status" value="1"/>
</dbReference>
<dbReference type="SMART" id="SM00811">
    <property type="entry name" value="Alpha_kinase"/>
    <property type="match status" value="1"/>
</dbReference>
<name>A0A835WXK6_9CHLO</name>
<dbReference type="InterPro" id="IPR002035">
    <property type="entry name" value="VWF_A"/>
</dbReference>
<dbReference type="PANTHER" id="PTHR45992:SF11">
    <property type="entry name" value="ALPHA-TYPE PROTEIN KINASE DOMAIN-CONTAINING PROTEIN"/>
    <property type="match status" value="1"/>
</dbReference>
<organism evidence="7 8">
    <name type="scientific">Chlamydomonas schloesseri</name>
    <dbReference type="NCBI Taxonomy" id="2026947"/>
    <lineage>
        <taxon>Eukaryota</taxon>
        <taxon>Viridiplantae</taxon>
        <taxon>Chlorophyta</taxon>
        <taxon>core chlorophytes</taxon>
        <taxon>Chlorophyceae</taxon>
        <taxon>CS clade</taxon>
        <taxon>Chlamydomonadales</taxon>
        <taxon>Chlamydomonadaceae</taxon>
        <taxon>Chlamydomonas</taxon>
    </lineage>
</organism>
<evidence type="ECO:0000256" key="1">
    <source>
        <dbReference type="ARBA" id="ARBA00022527"/>
    </source>
</evidence>
<accession>A0A835WXK6</accession>
<dbReference type="Gene3D" id="3.20.200.10">
    <property type="entry name" value="MHCK/EF2 kinase"/>
    <property type="match status" value="1"/>
</dbReference>
<keyword evidence="1" id="KW-0723">Serine/threonine-protein kinase</keyword>
<dbReference type="Gene3D" id="3.40.50.410">
    <property type="entry name" value="von Willebrand factor, type A domain"/>
    <property type="match status" value="1"/>
</dbReference>
<evidence type="ECO:0000256" key="5">
    <source>
        <dbReference type="ARBA" id="ARBA00022840"/>
    </source>
</evidence>
<dbReference type="SUPFAM" id="SSF53300">
    <property type="entry name" value="vWA-like"/>
    <property type="match status" value="1"/>
</dbReference>
<keyword evidence="5" id="KW-0067">ATP-binding</keyword>
<reference evidence="7" key="1">
    <citation type="journal article" date="2020" name="bioRxiv">
        <title>Comparative genomics of Chlamydomonas.</title>
        <authorList>
            <person name="Craig R.J."/>
            <person name="Hasan A.R."/>
            <person name="Ness R.W."/>
            <person name="Keightley P.D."/>
        </authorList>
    </citation>
    <scope>NUCLEOTIDE SEQUENCE</scope>
    <source>
        <strain evidence="7">CCAP 11/173</strain>
    </source>
</reference>
<evidence type="ECO:0000256" key="4">
    <source>
        <dbReference type="ARBA" id="ARBA00022777"/>
    </source>
</evidence>
<keyword evidence="8" id="KW-1185">Reference proteome</keyword>
<dbReference type="OrthoDB" id="543536at2759"/>
<dbReference type="GO" id="GO:0005524">
    <property type="term" value="F:ATP binding"/>
    <property type="evidence" value="ECO:0007669"/>
    <property type="project" value="UniProtKB-KW"/>
</dbReference>
<keyword evidence="3" id="KW-0547">Nucleotide-binding</keyword>
<dbReference type="CDD" id="cd00198">
    <property type="entry name" value="vWFA"/>
    <property type="match status" value="1"/>
</dbReference>
<dbReference type="PANTHER" id="PTHR45992">
    <property type="entry name" value="EUKARYOTIC ELONGATION FACTOR 2 KINASE-RELATED"/>
    <property type="match status" value="1"/>
</dbReference>
<proteinExistence type="predicted"/>
<comment type="caution">
    <text evidence="7">The sequence shown here is derived from an EMBL/GenBank/DDBJ whole genome shotgun (WGS) entry which is preliminary data.</text>
</comment>
<dbReference type="InterPro" id="IPR004166">
    <property type="entry name" value="a-kinase_dom"/>
</dbReference>
<keyword evidence="4" id="KW-0418">Kinase</keyword>
<gene>
    <name evidence="7" type="ORF">HYH02_001460</name>
</gene>